<dbReference type="Gene3D" id="1.10.1200.10">
    <property type="entry name" value="ACP-like"/>
    <property type="match status" value="1"/>
</dbReference>
<dbReference type="GO" id="GO:0006633">
    <property type="term" value="P:fatty acid biosynthetic process"/>
    <property type="evidence" value="ECO:0007669"/>
    <property type="project" value="InterPro"/>
</dbReference>
<name>A0A3S2Y0A5_9PROT</name>
<dbReference type="GO" id="GO:0004312">
    <property type="term" value="F:fatty acid synthase activity"/>
    <property type="evidence" value="ECO:0007669"/>
    <property type="project" value="TreeGrafter"/>
</dbReference>
<evidence type="ECO:0000259" key="6">
    <source>
        <dbReference type="PROSITE" id="PS52004"/>
    </source>
</evidence>
<dbReference type="Pfam" id="PF14765">
    <property type="entry name" value="PS-DH"/>
    <property type="match status" value="1"/>
</dbReference>
<evidence type="ECO:0000256" key="1">
    <source>
        <dbReference type="ARBA" id="ARBA00022450"/>
    </source>
</evidence>
<evidence type="ECO:0000256" key="4">
    <source>
        <dbReference type="PROSITE-ProRule" id="PRU01363"/>
    </source>
</evidence>
<dbReference type="InterPro" id="IPR020807">
    <property type="entry name" value="PKS_DH"/>
</dbReference>
<dbReference type="CDD" id="cd05274">
    <property type="entry name" value="KR_FAS_SDR_x"/>
    <property type="match status" value="1"/>
</dbReference>
<dbReference type="SMART" id="SM00822">
    <property type="entry name" value="PKS_KR"/>
    <property type="match status" value="1"/>
</dbReference>
<dbReference type="InterPro" id="IPR042104">
    <property type="entry name" value="PKS_dehydratase_sf"/>
</dbReference>
<dbReference type="InterPro" id="IPR001227">
    <property type="entry name" value="Ac_transferase_dom_sf"/>
</dbReference>
<dbReference type="InterPro" id="IPR020806">
    <property type="entry name" value="PKS_PP-bd"/>
</dbReference>
<dbReference type="SUPFAM" id="SSF47336">
    <property type="entry name" value="ACP-like"/>
    <property type="match status" value="1"/>
</dbReference>
<dbReference type="InterPro" id="IPR018201">
    <property type="entry name" value="Ketoacyl_synth_AS"/>
</dbReference>
<dbReference type="PROSITE" id="PS00606">
    <property type="entry name" value="KS3_1"/>
    <property type="match status" value="1"/>
</dbReference>
<dbReference type="PROSITE" id="PS52019">
    <property type="entry name" value="PKS_MFAS_DH"/>
    <property type="match status" value="1"/>
</dbReference>
<dbReference type="EMBL" id="SADE01000004">
    <property type="protein sequence ID" value="RVU33970.1"/>
    <property type="molecule type" value="Genomic_DNA"/>
</dbReference>
<dbReference type="InterPro" id="IPR016035">
    <property type="entry name" value="Acyl_Trfase/lysoPLipase"/>
</dbReference>
<dbReference type="InterPro" id="IPR014031">
    <property type="entry name" value="Ketoacyl_synth_C"/>
</dbReference>
<evidence type="ECO:0000313" key="9">
    <source>
        <dbReference type="Proteomes" id="UP000287447"/>
    </source>
</evidence>
<dbReference type="OrthoDB" id="9778690at2"/>
<dbReference type="InterPro" id="IPR049552">
    <property type="entry name" value="PKS_DH_N"/>
</dbReference>
<proteinExistence type="predicted"/>
<dbReference type="InterPro" id="IPR016039">
    <property type="entry name" value="Thiolase-like"/>
</dbReference>
<dbReference type="InterPro" id="IPR020841">
    <property type="entry name" value="PKS_Beta-ketoAc_synthase_dom"/>
</dbReference>
<evidence type="ECO:0000256" key="2">
    <source>
        <dbReference type="ARBA" id="ARBA00022553"/>
    </source>
</evidence>
<dbReference type="Pfam" id="PF21089">
    <property type="entry name" value="PKS_DH_N"/>
    <property type="match status" value="1"/>
</dbReference>
<dbReference type="SUPFAM" id="SSF51735">
    <property type="entry name" value="NAD(P)-binding Rossmann-fold domains"/>
    <property type="match status" value="1"/>
</dbReference>
<keyword evidence="9" id="KW-1185">Reference proteome</keyword>
<evidence type="ECO:0000313" key="8">
    <source>
        <dbReference type="EMBL" id="RVU33970.1"/>
    </source>
</evidence>
<dbReference type="Pfam" id="PF02801">
    <property type="entry name" value="Ketoacyl-synt_C"/>
    <property type="match status" value="1"/>
</dbReference>
<organism evidence="8 9">
    <name type="scientific">Hwanghaeella grinnelliae</name>
    <dbReference type="NCBI Taxonomy" id="2500179"/>
    <lineage>
        <taxon>Bacteria</taxon>
        <taxon>Pseudomonadati</taxon>
        <taxon>Pseudomonadota</taxon>
        <taxon>Alphaproteobacteria</taxon>
        <taxon>Rhodospirillales</taxon>
        <taxon>Rhodospirillaceae</taxon>
        <taxon>Hwanghaeella</taxon>
    </lineage>
</organism>
<dbReference type="Gene3D" id="3.40.47.10">
    <property type="match status" value="1"/>
</dbReference>
<dbReference type="Gene3D" id="3.40.366.10">
    <property type="entry name" value="Malonyl-Coenzyme A Acyl Carrier Protein, domain 2"/>
    <property type="match status" value="1"/>
</dbReference>
<dbReference type="Pfam" id="PF00550">
    <property type="entry name" value="PP-binding"/>
    <property type="match status" value="1"/>
</dbReference>
<dbReference type="PANTHER" id="PTHR43775:SF37">
    <property type="entry name" value="SI:DKEY-61P9.11"/>
    <property type="match status" value="1"/>
</dbReference>
<sequence length="1842" mass="200067">MTEEIAVISMSCRFPGGADSPEAFWENMLSGVDAISRVPEERFNIDRFYDANVRKNGESYTDKGGFIDWDPAQFDPIPFKISPREAAYMDPQQRLLLEECANLFRRAGYSQEKVAGSTMGVFVGGFCVDNLLLRLSPFNRDNIQAHTATGSALTMLANRVSHVFDLHGPSFAVDTACSSSLVALHQAVQSLQCGDCPIAIVAGVNVIMAPEYFLVMSKGRFLSPNGRCASFDAEADGYARGEGCGAIMLKPLQAALRDGDTVLATVAGSGVNQDGRTRGITVPSRDSQTDLMRTVLKKSAVASREISYVEAHGTGTQAGDVAEAGALQSVLGDSRSNEDDPVLVGSVKSQIGHLEAAAGIAGVIKAILVLQHREIPANLHLNTPNPNLPWDNRCKVVVDRQPLPEGEAPATVLVNSFGYGGTNAMALLRQHGVSAVPSKPIASDVPIPLAAWSVQGLQNSAAALLKDLSDGPYALRDVLATNAATVVQAPIRALLWAREVGELSEKLSELMTDDLGYREPTRQPLCFVYSGNGPHWWGMGKELYESEPVYRDILNRIDRTFQDQAGFSFLEAMGTSGNQDRIGRTDINQPAGFALQVALTGLLRHRGIRPDAVLGHSLGEVAAFHAAGLLSLEDAVKVVHHRSRLQASLAGRGAMLATALDQAGAEALLSEYPDVDIAAVNSDSLVTFSGAEAELDKVAHSLGERNIFHRYLPVDIAFHSRQMAEIERELSDCLANVQFLQPEIPLFSTVTGAGFNGAIAPDDYWRMNIRQPVLFRDGMAAMLGHIGGDVVEVGPHPVLAGPIQDIVFNTQSTTSVTHTLEREVGEGERLQSLIGTLYKNGQDPDWSSWYTGSKVVPLTKPVPTHAHRWVESNLSRQYRHGTGASPFTGQRIDTPGAVWNTALTERLFPWMNDHVFRGSAAFPASGYVAAFLSCLKEAQAADQPVGLKNITFHSLWLLNGRDNFQLFTQFEAETGKLAVFGGVRSEQYSQVLQASGWLSSNPPTPVNWPAHRERFSIDRESFYGAALQRGLAYGQSFRVLDDISVGENTVQAELRFEEADAWDLFPPLLDGAFHATLAVLTEGRAAADTFVPIRIGTLLSLKPATDFARVHIAIRDRNARKVVVDLRIVDRDGEDCLLLRDVEYSMIPATHETRVDAFVETWDALDEGSAARFADAAVEDIRMVSAGWLEDRTAFETLLFDVLIPAMTSTPDKRLRLVVETEGKDPGALANMCMGLVRVADREYAGDRLSVVFGLRTALERFESVWRSTKSPILKVADEGCFAPTLRILPDEPPRSVPPIGKQQVYFDWPLGSAPPVAGGLDCESDWEMTAATKCALLGWHLAQVQRHGECRLALVRKPDRRFISVDDTPTLSLPEHDAFAQTCMALFSQVVAAMLPKSGAVMVIGNHPMLDAVLRTLALTATDTPNSGDTVLRLSGALPDNLPEGLLIVDLGDDPLMADGIPIWRPDLAARVKQAIDAYAAAPAGGKEPLSESLWTRIATDDLAVPPVFSFRGETVLVAGGSGGFGLAFAKWALLKGAGRVVVLSRSGKFADEAGAIPKKMEIHKVDICIEAEVKAFFEQQKTHELPIRHVFHSAAVLNDQTIAELDRHGYETVMAPKTDGAALLDKYSRDLGLKRFVVFSSVTSALGNSGQVAYAVANRMLEDLVQQRNACGLPGLAVQWGPIEDVGLLARDRKLVRLLAKQGMGTISSAEAFARLEHDLLLDRKGVVAVYRAMEAKADPDDYRSEGKWRDLEGLSYQGRVDALRTISVSILSEVLKRPPDDFPVDTPLSELGIDSLLALEALLEHERVLGIRVPMPLFLGHLSVIEVCKQVARLEPSTD</sequence>
<dbReference type="InterPro" id="IPR050091">
    <property type="entry name" value="PKS_NRPS_Biosynth_Enz"/>
</dbReference>
<dbReference type="PROSITE" id="PS52004">
    <property type="entry name" value="KS3_2"/>
    <property type="match status" value="1"/>
</dbReference>
<evidence type="ECO:0000259" key="7">
    <source>
        <dbReference type="PROSITE" id="PS52019"/>
    </source>
</evidence>
<dbReference type="Gene3D" id="3.40.50.720">
    <property type="entry name" value="NAD(P)-binding Rossmann-like Domain"/>
    <property type="match status" value="1"/>
</dbReference>
<dbReference type="SMART" id="SM00825">
    <property type="entry name" value="PKS_KS"/>
    <property type="match status" value="1"/>
</dbReference>
<dbReference type="PROSITE" id="PS50075">
    <property type="entry name" value="CARRIER"/>
    <property type="match status" value="1"/>
</dbReference>
<dbReference type="SUPFAM" id="SSF53901">
    <property type="entry name" value="Thiolase-like"/>
    <property type="match status" value="1"/>
</dbReference>
<feature type="domain" description="PKS/mFAS DH" evidence="7">
    <location>
        <begin position="880"/>
        <end position="1153"/>
    </location>
</feature>
<dbReference type="InterPro" id="IPR014043">
    <property type="entry name" value="Acyl_transferase_dom"/>
</dbReference>
<feature type="region of interest" description="C-terminal hotdog fold" evidence="4">
    <location>
        <begin position="1014"/>
        <end position="1153"/>
    </location>
</feature>
<dbReference type="CDD" id="cd00833">
    <property type="entry name" value="PKS"/>
    <property type="match status" value="1"/>
</dbReference>
<dbReference type="Gene3D" id="3.30.70.3290">
    <property type="match status" value="1"/>
</dbReference>
<dbReference type="InterPro" id="IPR036736">
    <property type="entry name" value="ACP-like_sf"/>
</dbReference>
<feature type="domain" description="Carrier" evidence="5">
    <location>
        <begin position="1764"/>
        <end position="1838"/>
    </location>
</feature>
<protein>
    <submittedName>
        <fullName evidence="8">SDR family NAD(P)-dependent oxidoreductase</fullName>
    </submittedName>
</protein>
<dbReference type="InterPro" id="IPR009081">
    <property type="entry name" value="PP-bd_ACP"/>
</dbReference>
<accession>A0A3S2Y0A5</accession>
<keyword evidence="1" id="KW-0596">Phosphopantetheine</keyword>
<dbReference type="InterPro" id="IPR049900">
    <property type="entry name" value="PKS_mFAS_DH"/>
</dbReference>
<dbReference type="InterPro" id="IPR057326">
    <property type="entry name" value="KR_dom"/>
</dbReference>
<evidence type="ECO:0000259" key="5">
    <source>
        <dbReference type="PROSITE" id="PS50075"/>
    </source>
</evidence>
<dbReference type="Proteomes" id="UP000287447">
    <property type="component" value="Unassembled WGS sequence"/>
</dbReference>
<dbReference type="Pfam" id="PF00698">
    <property type="entry name" value="Acyl_transf_1"/>
    <property type="match status" value="1"/>
</dbReference>
<dbReference type="InterPro" id="IPR016036">
    <property type="entry name" value="Malonyl_transacylase_ACP-bd"/>
</dbReference>
<keyword evidence="2" id="KW-0597">Phosphoprotein</keyword>
<dbReference type="RefSeq" id="WP_127768000.1">
    <property type="nucleotide sequence ID" value="NZ_SADE01000004.1"/>
</dbReference>
<dbReference type="SMART" id="SM00827">
    <property type="entry name" value="PKS_AT"/>
    <property type="match status" value="1"/>
</dbReference>
<feature type="domain" description="Ketosynthase family 3 (KS3)" evidence="6">
    <location>
        <begin position="2"/>
        <end position="430"/>
    </location>
</feature>
<dbReference type="InterPro" id="IPR049551">
    <property type="entry name" value="PKS_DH_C"/>
</dbReference>
<dbReference type="GO" id="GO:0004315">
    <property type="term" value="F:3-oxoacyl-[acyl-carrier-protein] synthase activity"/>
    <property type="evidence" value="ECO:0007669"/>
    <property type="project" value="InterPro"/>
</dbReference>
<dbReference type="Pfam" id="PF08659">
    <property type="entry name" value="KR"/>
    <property type="match status" value="1"/>
</dbReference>
<comment type="caution">
    <text evidence="8">The sequence shown here is derived from an EMBL/GenBank/DDBJ whole genome shotgun (WGS) entry which is preliminary data.</text>
</comment>
<feature type="region of interest" description="N-terminal hotdog fold" evidence="4">
    <location>
        <begin position="880"/>
        <end position="1003"/>
    </location>
</feature>
<dbReference type="InterPro" id="IPR014030">
    <property type="entry name" value="Ketoacyl_synth_N"/>
</dbReference>
<dbReference type="SMART" id="SM00826">
    <property type="entry name" value="PKS_DH"/>
    <property type="match status" value="1"/>
</dbReference>
<reference evidence="9" key="1">
    <citation type="submission" date="2019-01" db="EMBL/GenBank/DDBJ databases">
        <title>Gri0909 isolated from a small marine red alga.</title>
        <authorList>
            <person name="Kim J."/>
            <person name="Jeong S.E."/>
            <person name="Jeon C.O."/>
        </authorList>
    </citation>
    <scope>NUCLEOTIDE SEQUENCE [LARGE SCALE GENOMIC DNA]</scope>
    <source>
        <strain evidence="9">Gri0909</strain>
    </source>
</reference>
<dbReference type="Gene3D" id="3.10.129.110">
    <property type="entry name" value="Polyketide synthase dehydratase"/>
    <property type="match status" value="1"/>
</dbReference>
<gene>
    <name evidence="8" type="ORF">EOI86_22865</name>
</gene>
<keyword evidence="3" id="KW-0808">Transferase</keyword>
<dbReference type="Pfam" id="PF00109">
    <property type="entry name" value="ketoacyl-synt"/>
    <property type="match status" value="1"/>
</dbReference>
<dbReference type="GO" id="GO:0031177">
    <property type="term" value="F:phosphopantetheine binding"/>
    <property type="evidence" value="ECO:0007669"/>
    <property type="project" value="InterPro"/>
</dbReference>
<dbReference type="SUPFAM" id="SSF55048">
    <property type="entry name" value="Probable ACP-binding domain of malonyl-CoA ACP transacylase"/>
    <property type="match status" value="1"/>
</dbReference>
<dbReference type="InterPro" id="IPR013968">
    <property type="entry name" value="PKS_KR"/>
</dbReference>
<dbReference type="PANTHER" id="PTHR43775">
    <property type="entry name" value="FATTY ACID SYNTHASE"/>
    <property type="match status" value="1"/>
</dbReference>
<feature type="active site" description="Proton acceptor; for dehydratase activity" evidence="4">
    <location>
        <position position="914"/>
    </location>
</feature>
<dbReference type="SUPFAM" id="SSF52151">
    <property type="entry name" value="FabD/lysophospholipase-like"/>
    <property type="match status" value="1"/>
</dbReference>
<dbReference type="InterPro" id="IPR036291">
    <property type="entry name" value="NAD(P)-bd_dom_sf"/>
</dbReference>
<feature type="active site" description="Proton donor; for dehydratase activity" evidence="4">
    <location>
        <position position="1070"/>
    </location>
</feature>
<dbReference type="SMART" id="SM00823">
    <property type="entry name" value="PKS_PP"/>
    <property type="match status" value="1"/>
</dbReference>
<evidence type="ECO:0000256" key="3">
    <source>
        <dbReference type="ARBA" id="ARBA00022679"/>
    </source>
</evidence>